<dbReference type="EMBL" id="JADYXP020000019">
    <property type="protein sequence ID" value="KAL0105370.1"/>
    <property type="molecule type" value="Genomic_DNA"/>
</dbReference>
<dbReference type="InterPro" id="IPR011009">
    <property type="entry name" value="Kinase-like_dom_sf"/>
</dbReference>
<evidence type="ECO:0000256" key="11">
    <source>
        <dbReference type="PROSITE-ProRule" id="PRU10141"/>
    </source>
</evidence>
<dbReference type="InterPro" id="IPR017441">
    <property type="entry name" value="Protein_kinase_ATP_BS"/>
</dbReference>
<keyword evidence="12" id="KW-0723">Serine/threonine-protein kinase</keyword>
<dbReference type="GO" id="GO:0000287">
    <property type="term" value="F:magnesium ion binding"/>
    <property type="evidence" value="ECO:0007669"/>
    <property type="project" value="UniProtKB-ARBA"/>
</dbReference>
<dbReference type="CDD" id="cd14080">
    <property type="entry name" value="STKc_TSSK-like"/>
    <property type="match status" value="1"/>
</dbReference>
<evidence type="ECO:0000256" key="1">
    <source>
        <dbReference type="ARBA" id="ARBA00001946"/>
    </source>
</evidence>
<evidence type="ECO:0000256" key="2">
    <source>
        <dbReference type="ARBA" id="ARBA00022473"/>
    </source>
</evidence>
<dbReference type="PANTHER" id="PTHR24346">
    <property type="entry name" value="MAP/MICROTUBULE AFFINITY-REGULATING KINASE"/>
    <property type="match status" value="1"/>
</dbReference>
<dbReference type="GO" id="GO:0005524">
    <property type="term" value="F:ATP binding"/>
    <property type="evidence" value="ECO:0007669"/>
    <property type="project" value="UniProtKB-UniRule"/>
</dbReference>
<dbReference type="PROSITE" id="PS00107">
    <property type="entry name" value="PROTEIN_KINASE_ATP"/>
    <property type="match status" value="1"/>
</dbReference>
<dbReference type="Gene3D" id="1.10.510.10">
    <property type="entry name" value="Transferase(Phosphotransferase) domain 1"/>
    <property type="match status" value="1"/>
</dbReference>
<keyword evidence="15" id="KW-1185">Reference proteome</keyword>
<keyword evidence="12" id="KW-0808">Transferase</keyword>
<comment type="similarity">
    <text evidence="12">Belongs to the protein kinase superfamily.</text>
</comment>
<keyword evidence="5 11" id="KW-0547">Nucleotide-binding</keyword>
<evidence type="ECO:0000256" key="6">
    <source>
        <dbReference type="ARBA" id="ARBA00022782"/>
    </source>
</evidence>
<dbReference type="PROSITE" id="PS50011">
    <property type="entry name" value="PROTEIN_KINASE_DOM"/>
    <property type="match status" value="1"/>
</dbReference>
<dbReference type="InterPro" id="IPR008271">
    <property type="entry name" value="Ser/Thr_kinase_AS"/>
</dbReference>
<sequence length="375" mass="43988">MSYLSQTSSEETTLLTRGYKLVRKLGEGCYAKVYLAEYKPEHESEKNTTLACKVIDTANAPEDFVQKFLPRELDILVKLNHPHIVHVHSILQKRTKYFIFMRFAENGDLFEFILKNGAVEENQARVWFRQLALGLQYLHEMEIVHRDIKCENVLLTSNYNVKLTDFGFARRTIDNRGKRVLSDTYCGSLSYVAPEILRGYPYNPKISDIWSLGVILYILLNKSMPFDEDNIKRLYELQITRKWKFRSKVRDSLTDHVKKFVNNLLEPDVSKRWRLNQIMQNDWIAMDSRLLVLTPAEQTALNNAIEERKKFEKFARREPVRATSPTVQSLLLSILYSSKSFLTSFPSYIMLMMRRTLLVINLAYTRVLSHIQLRE</sequence>
<reference evidence="14 15" key="1">
    <citation type="submission" date="2023-03" db="EMBL/GenBank/DDBJ databases">
        <title>High recombination rates correlate with genetic variation in Cardiocondyla obscurior ants.</title>
        <authorList>
            <person name="Errbii M."/>
        </authorList>
    </citation>
    <scope>NUCLEOTIDE SEQUENCE [LARGE SCALE GENOMIC DNA]</scope>
    <source>
        <strain evidence="14">Alpha-2009</strain>
        <tissue evidence="14">Whole body</tissue>
    </source>
</reference>
<evidence type="ECO:0000256" key="5">
    <source>
        <dbReference type="ARBA" id="ARBA00022741"/>
    </source>
</evidence>
<feature type="binding site" evidence="11">
    <location>
        <position position="53"/>
    </location>
    <ligand>
        <name>ATP</name>
        <dbReference type="ChEBI" id="CHEBI:30616"/>
    </ligand>
</feature>
<name>A0AAW2EQW1_9HYME</name>
<evidence type="ECO:0000313" key="14">
    <source>
        <dbReference type="EMBL" id="KAL0105370.1"/>
    </source>
</evidence>
<dbReference type="SMART" id="SM00220">
    <property type="entry name" value="S_TKc"/>
    <property type="match status" value="1"/>
</dbReference>
<protein>
    <recommendedName>
        <fullName evidence="13">Protein kinase domain-containing protein</fullName>
    </recommendedName>
</protein>
<dbReference type="GO" id="GO:0035556">
    <property type="term" value="P:intracellular signal transduction"/>
    <property type="evidence" value="ECO:0007669"/>
    <property type="project" value="TreeGrafter"/>
</dbReference>
<keyword evidence="12" id="KW-0418">Kinase</keyword>
<keyword evidence="9" id="KW-0832">Ubl conjugation</keyword>
<keyword evidence="7 11" id="KW-0067">ATP-binding</keyword>
<dbReference type="GO" id="GO:0030154">
    <property type="term" value="P:cell differentiation"/>
    <property type="evidence" value="ECO:0007669"/>
    <property type="project" value="UniProtKB-KW"/>
</dbReference>
<accession>A0AAW2EQW1</accession>
<keyword evidence="3" id="KW-0597">Phosphoprotein</keyword>
<proteinExistence type="inferred from homology"/>
<gene>
    <name evidence="14" type="ORF">PUN28_016791</name>
</gene>
<dbReference type="PROSITE" id="PS00108">
    <property type="entry name" value="PROTEIN_KINASE_ST"/>
    <property type="match status" value="1"/>
</dbReference>
<dbReference type="FunFam" id="1.10.510.10:FF:000943">
    <property type="entry name" value="testis-specific serine/threonine-protein kinase 1"/>
    <property type="match status" value="1"/>
</dbReference>
<dbReference type="GO" id="GO:0050321">
    <property type="term" value="F:tau-protein kinase activity"/>
    <property type="evidence" value="ECO:0007669"/>
    <property type="project" value="TreeGrafter"/>
</dbReference>
<evidence type="ECO:0000256" key="4">
    <source>
        <dbReference type="ARBA" id="ARBA00022723"/>
    </source>
</evidence>
<evidence type="ECO:0000256" key="12">
    <source>
        <dbReference type="RuleBase" id="RU000304"/>
    </source>
</evidence>
<dbReference type="GO" id="GO:0000226">
    <property type="term" value="P:microtubule cytoskeleton organization"/>
    <property type="evidence" value="ECO:0007669"/>
    <property type="project" value="TreeGrafter"/>
</dbReference>
<dbReference type="InterPro" id="IPR000719">
    <property type="entry name" value="Prot_kinase_dom"/>
</dbReference>
<feature type="domain" description="Protein kinase" evidence="13">
    <location>
        <begin position="19"/>
        <end position="284"/>
    </location>
</feature>
<keyword evidence="2" id="KW-0217">Developmental protein</keyword>
<keyword evidence="10" id="KW-0744">Spermatogenesis</keyword>
<comment type="cofactor">
    <cofactor evidence="1">
        <name>Mg(2+)</name>
        <dbReference type="ChEBI" id="CHEBI:18420"/>
    </cofactor>
</comment>
<keyword evidence="8" id="KW-0460">Magnesium</keyword>
<evidence type="ECO:0000256" key="8">
    <source>
        <dbReference type="ARBA" id="ARBA00022842"/>
    </source>
</evidence>
<dbReference type="AlphaFoldDB" id="A0AAW2EQW1"/>
<evidence type="ECO:0000256" key="9">
    <source>
        <dbReference type="ARBA" id="ARBA00022843"/>
    </source>
</evidence>
<dbReference type="SUPFAM" id="SSF56112">
    <property type="entry name" value="Protein kinase-like (PK-like)"/>
    <property type="match status" value="1"/>
</dbReference>
<keyword evidence="4" id="KW-0479">Metal-binding</keyword>
<dbReference type="GO" id="GO:0005737">
    <property type="term" value="C:cytoplasm"/>
    <property type="evidence" value="ECO:0007669"/>
    <property type="project" value="TreeGrafter"/>
</dbReference>
<dbReference type="GO" id="GO:0007283">
    <property type="term" value="P:spermatogenesis"/>
    <property type="evidence" value="ECO:0007669"/>
    <property type="project" value="UniProtKB-KW"/>
</dbReference>
<keyword evidence="6" id="KW-0221">Differentiation</keyword>
<evidence type="ECO:0000256" key="10">
    <source>
        <dbReference type="ARBA" id="ARBA00022871"/>
    </source>
</evidence>
<evidence type="ECO:0000259" key="13">
    <source>
        <dbReference type="PROSITE" id="PS50011"/>
    </source>
</evidence>
<dbReference type="Pfam" id="PF00069">
    <property type="entry name" value="Pkinase"/>
    <property type="match status" value="1"/>
</dbReference>
<comment type="caution">
    <text evidence="14">The sequence shown here is derived from an EMBL/GenBank/DDBJ whole genome shotgun (WGS) entry which is preliminary data.</text>
</comment>
<evidence type="ECO:0000313" key="15">
    <source>
        <dbReference type="Proteomes" id="UP001430953"/>
    </source>
</evidence>
<evidence type="ECO:0000256" key="3">
    <source>
        <dbReference type="ARBA" id="ARBA00022553"/>
    </source>
</evidence>
<dbReference type="PANTHER" id="PTHR24346:SF102">
    <property type="entry name" value="TESTIS-SPECIFIC SERINE_THREONINE-PROTEIN KINASE 1"/>
    <property type="match status" value="1"/>
</dbReference>
<evidence type="ECO:0000256" key="7">
    <source>
        <dbReference type="ARBA" id="ARBA00022840"/>
    </source>
</evidence>
<dbReference type="Proteomes" id="UP001430953">
    <property type="component" value="Unassembled WGS sequence"/>
</dbReference>
<organism evidence="14 15">
    <name type="scientific">Cardiocondyla obscurior</name>
    <dbReference type="NCBI Taxonomy" id="286306"/>
    <lineage>
        <taxon>Eukaryota</taxon>
        <taxon>Metazoa</taxon>
        <taxon>Ecdysozoa</taxon>
        <taxon>Arthropoda</taxon>
        <taxon>Hexapoda</taxon>
        <taxon>Insecta</taxon>
        <taxon>Pterygota</taxon>
        <taxon>Neoptera</taxon>
        <taxon>Endopterygota</taxon>
        <taxon>Hymenoptera</taxon>
        <taxon>Apocrita</taxon>
        <taxon>Aculeata</taxon>
        <taxon>Formicoidea</taxon>
        <taxon>Formicidae</taxon>
        <taxon>Myrmicinae</taxon>
        <taxon>Cardiocondyla</taxon>
    </lineage>
</organism>